<accession>A0ABX4NN71</accession>
<dbReference type="EMBL" id="NPDS01000002">
    <property type="protein sequence ID" value="PJZ58273.1"/>
    <property type="molecule type" value="Genomic_DNA"/>
</dbReference>
<comment type="caution">
    <text evidence="1">The sequence shown here is derived from an EMBL/GenBank/DDBJ whole genome shotgun (WGS) entry which is preliminary data.</text>
</comment>
<sequence>MQNSRMNKERKLKLSRSDLFEILDSIEELEKEELFNAMRKFRMPAYDQSIAIEYYAKTGKNIVLEWFTLKKLIYLVRINFVGGEFNIENGLIDEFDVFVTKEEMVTFEKLINGESDWDFDSFLTNLEISKVKCSLVYDTLVSLSGPDRNKTINKIYRTNAERRRANNTDPELTAEGFIYIVFDAKHYKIGVTKDLESGFQSLKTSTSNDLFKQNKRLPAFRKENS</sequence>
<evidence type="ECO:0000313" key="1">
    <source>
        <dbReference type="EMBL" id="PJZ58273.1"/>
    </source>
</evidence>
<reference evidence="1 2" key="1">
    <citation type="submission" date="2017-07" db="EMBL/GenBank/DDBJ databases">
        <title>Leptospira spp. isolated from tropical soils.</title>
        <authorList>
            <person name="Thibeaux R."/>
            <person name="Iraola G."/>
            <person name="Ferres I."/>
            <person name="Bierque E."/>
            <person name="Girault D."/>
            <person name="Soupe-Gilbert M.-E."/>
            <person name="Picardeau M."/>
            <person name="Goarant C."/>
        </authorList>
    </citation>
    <scope>NUCLEOTIDE SEQUENCE [LARGE SCALE GENOMIC DNA]</scope>
    <source>
        <strain evidence="1 2">FH4-C-A1</strain>
    </source>
</reference>
<gene>
    <name evidence="1" type="ORF">CH367_07795</name>
</gene>
<dbReference type="Proteomes" id="UP000231879">
    <property type="component" value="Unassembled WGS sequence"/>
</dbReference>
<proteinExistence type="predicted"/>
<dbReference type="RefSeq" id="WP_100761908.1">
    <property type="nucleotide sequence ID" value="NZ_NPDS01000002.1"/>
</dbReference>
<name>A0ABX4NN71_9LEPT</name>
<keyword evidence="2" id="KW-1185">Reference proteome</keyword>
<organism evidence="1 2">
    <name type="scientific">Leptospira barantonii</name>
    <dbReference type="NCBI Taxonomy" id="2023184"/>
    <lineage>
        <taxon>Bacteria</taxon>
        <taxon>Pseudomonadati</taxon>
        <taxon>Spirochaetota</taxon>
        <taxon>Spirochaetia</taxon>
        <taxon>Leptospirales</taxon>
        <taxon>Leptospiraceae</taxon>
        <taxon>Leptospira</taxon>
    </lineage>
</organism>
<evidence type="ECO:0008006" key="3">
    <source>
        <dbReference type="Google" id="ProtNLM"/>
    </source>
</evidence>
<evidence type="ECO:0000313" key="2">
    <source>
        <dbReference type="Proteomes" id="UP000231879"/>
    </source>
</evidence>
<protein>
    <recommendedName>
        <fullName evidence="3">GIY-YIG nuclease family protein</fullName>
    </recommendedName>
</protein>